<dbReference type="OMA" id="EDENVAW"/>
<keyword evidence="4" id="KW-0472">Membrane</keyword>
<accession>N1QFC0</accession>
<proteinExistence type="inferred from homology"/>
<dbReference type="InterPro" id="IPR021765">
    <property type="entry name" value="UstYa-like"/>
</dbReference>
<keyword evidence="6" id="KW-1185">Reference proteome</keyword>
<dbReference type="AlphaFoldDB" id="N1QFC0"/>
<sequence>MGSSQTHHHQQQQRRGKNFDLRDLILVACGTFFGTLAFLLLLSMIYYHSSSPLSPLRKKDFLPNLPFNTIKIWNQQDQYVTDENWMQHWDALLGHDIGFVQVSHPAQFGLRGGYPLRGSVVLDERGKRVERQPGEEAEAYCLSVMHQIHCLIMLKQSFSSSTPVNLTSKEGKHLNHCFDYLRQAVMCSADMSLEKARIDEQGKIELAVDGWGVEHKCRSWDAVETFATKHGFRTGVGGWKLEGQALD</sequence>
<dbReference type="STRING" id="692275.N1QFC0"/>
<feature type="transmembrane region" description="Helical" evidence="4">
    <location>
        <begin position="24"/>
        <end position="47"/>
    </location>
</feature>
<dbReference type="HOGENOM" id="CLU_042941_4_2_1"/>
<evidence type="ECO:0000256" key="4">
    <source>
        <dbReference type="SAM" id="Phobius"/>
    </source>
</evidence>
<evidence type="ECO:0000313" key="6">
    <source>
        <dbReference type="Proteomes" id="UP000016931"/>
    </source>
</evidence>
<dbReference type="Proteomes" id="UP000016931">
    <property type="component" value="Unassembled WGS sequence"/>
</dbReference>
<dbReference type="GO" id="GO:0016491">
    <property type="term" value="F:oxidoreductase activity"/>
    <property type="evidence" value="ECO:0007669"/>
    <property type="project" value="UniProtKB-KW"/>
</dbReference>
<evidence type="ECO:0000256" key="1">
    <source>
        <dbReference type="ARBA" id="ARBA00004685"/>
    </source>
</evidence>
<keyword evidence="4" id="KW-0812">Transmembrane</keyword>
<evidence type="ECO:0000256" key="3">
    <source>
        <dbReference type="ARBA" id="ARBA00035112"/>
    </source>
</evidence>
<reference evidence="5 6" key="1">
    <citation type="journal article" date="2012" name="PLoS Pathog.">
        <title>Diverse lifestyles and strategies of plant pathogenesis encoded in the genomes of eighteen Dothideomycetes fungi.</title>
        <authorList>
            <person name="Ohm R.A."/>
            <person name="Feau N."/>
            <person name="Henrissat B."/>
            <person name="Schoch C.L."/>
            <person name="Horwitz B.A."/>
            <person name="Barry K.W."/>
            <person name="Condon B.J."/>
            <person name="Copeland A.C."/>
            <person name="Dhillon B."/>
            <person name="Glaser F."/>
            <person name="Hesse C.N."/>
            <person name="Kosti I."/>
            <person name="LaButti K."/>
            <person name="Lindquist E.A."/>
            <person name="Lucas S."/>
            <person name="Salamov A.A."/>
            <person name="Bradshaw R.E."/>
            <person name="Ciuffetti L."/>
            <person name="Hamelin R.C."/>
            <person name="Kema G.H.J."/>
            <person name="Lawrence C."/>
            <person name="Scott J.A."/>
            <person name="Spatafora J.W."/>
            <person name="Turgeon B.G."/>
            <person name="de Wit P.J.G.M."/>
            <person name="Zhong S."/>
            <person name="Goodwin S.B."/>
            <person name="Grigoriev I.V."/>
        </authorList>
    </citation>
    <scope>NUCLEOTIDE SEQUENCE [LARGE SCALE GENOMIC DNA]</scope>
    <source>
        <strain evidence="5 6">SO2202</strain>
    </source>
</reference>
<name>N1QFC0_SPHMS</name>
<protein>
    <submittedName>
        <fullName evidence="5">Uncharacterized protein</fullName>
    </submittedName>
</protein>
<dbReference type="Pfam" id="PF11807">
    <property type="entry name" value="UstYa"/>
    <property type="match status" value="1"/>
</dbReference>
<dbReference type="PANTHER" id="PTHR33365">
    <property type="entry name" value="YALI0B05434P"/>
    <property type="match status" value="1"/>
</dbReference>
<dbReference type="GO" id="GO:0043386">
    <property type="term" value="P:mycotoxin biosynthetic process"/>
    <property type="evidence" value="ECO:0007669"/>
    <property type="project" value="InterPro"/>
</dbReference>
<dbReference type="EMBL" id="KB456267">
    <property type="protein sequence ID" value="EMF10422.1"/>
    <property type="molecule type" value="Genomic_DNA"/>
</dbReference>
<keyword evidence="2" id="KW-0560">Oxidoreductase</keyword>
<evidence type="ECO:0000313" key="5">
    <source>
        <dbReference type="EMBL" id="EMF10422.1"/>
    </source>
</evidence>
<dbReference type="RefSeq" id="XP_016758543.1">
    <property type="nucleotide sequence ID" value="XM_016900803.1"/>
</dbReference>
<comment type="similarity">
    <text evidence="3">Belongs to the ustYa family.</text>
</comment>
<dbReference type="OrthoDB" id="3687641at2759"/>
<comment type="pathway">
    <text evidence="1">Mycotoxin biosynthesis.</text>
</comment>
<keyword evidence="4" id="KW-1133">Transmembrane helix</keyword>
<gene>
    <name evidence="5" type="ORF">SEPMUDRAFT_109735</name>
</gene>
<evidence type="ECO:0000256" key="2">
    <source>
        <dbReference type="ARBA" id="ARBA00023002"/>
    </source>
</evidence>
<dbReference type="eggNOG" id="ENOG502R16P">
    <property type="taxonomic scope" value="Eukaryota"/>
</dbReference>
<dbReference type="PANTHER" id="PTHR33365:SF11">
    <property type="entry name" value="TAT PATHWAY SIGNAL SEQUENCE"/>
    <property type="match status" value="1"/>
</dbReference>
<organism evidence="5 6">
    <name type="scientific">Sphaerulina musiva (strain SO2202)</name>
    <name type="common">Poplar stem canker fungus</name>
    <name type="synonym">Septoria musiva</name>
    <dbReference type="NCBI Taxonomy" id="692275"/>
    <lineage>
        <taxon>Eukaryota</taxon>
        <taxon>Fungi</taxon>
        <taxon>Dikarya</taxon>
        <taxon>Ascomycota</taxon>
        <taxon>Pezizomycotina</taxon>
        <taxon>Dothideomycetes</taxon>
        <taxon>Dothideomycetidae</taxon>
        <taxon>Mycosphaerellales</taxon>
        <taxon>Mycosphaerellaceae</taxon>
        <taxon>Sphaerulina</taxon>
    </lineage>
</organism>
<dbReference type="GeneID" id="27897940"/>